<dbReference type="Pfam" id="PF09997">
    <property type="entry name" value="DUF2238"/>
    <property type="match status" value="1"/>
</dbReference>
<keyword evidence="3" id="KW-1185">Reference proteome</keyword>
<feature type="transmembrane region" description="Helical" evidence="1">
    <location>
        <begin position="97"/>
        <end position="114"/>
    </location>
</feature>
<dbReference type="AlphaFoldDB" id="A0A151AAZ3"/>
<dbReference type="RefSeq" id="WP_066384596.1">
    <property type="nucleotide sequence ID" value="NZ_LTAZ01000012.1"/>
</dbReference>
<dbReference type="PATRIC" id="fig|1008153.3.peg.3401"/>
<dbReference type="InterPro" id="IPR014509">
    <property type="entry name" value="YjdF-like"/>
</dbReference>
<keyword evidence="1" id="KW-1133">Transmembrane helix</keyword>
<comment type="caution">
    <text evidence="2">The sequence shown here is derived from an EMBL/GenBank/DDBJ whole genome shotgun (WGS) entry which is preliminary data.</text>
</comment>
<gene>
    <name evidence="2" type="ORF">HAPAU_32450</name>
</gene>
<accession>A0A151AAZ3</accession>
<evidence type="ECO:0000313" key="2">
    <source>
        <dbReference type="EMBL" id="KYH24868.1"/>
    </source>
</evidence>
<feature type="transmembrane region" description="Helical" evidence="1">
    <location>
        <begin position="178"/>
        <end position="200"/>
    </location>
</feature>
<dbReference type="Proteomes" id="UP000075321">
    <property type="component" value="Unassembled WGS sequence"/>
</dbReference>
<keyword evidence="1" id="KW-0472">Membrane</keyword>
<organism evidence="2 3">
    <name type="scientific">Halalkalicoccus paucihalophilus</name>
    <dbReference type="NCBI Taxonomy" id="1008153"/>
    <lineage>
        <taxon>Archaea</taxon>
        <taxon>Methanobacteriati</taxon>
        <taxon>Methanobacteriota</taxon>
        <taxon>Stenosarchaea group</taxon>
        <taxon>Halobacteria</taxon>
        <taxon>Halobacteriales</taxon>
        <taxon>Halococcaceae</taxon>
        <taxon>Halalkalicoccus</taxon>
    </lineage>
</organism>
<feature type="transmembrane region" description="Helical" evidence="1">
    <location>
        <begin position="69"/>
        <end position="91"/>
    </location>
</feature>
<proteinExistence type="predicted"/>
<evidence type="ECO:0000256" key="1">
    <source>
        <dbReference type="SAM" id="Phobius"/>
    </source>
</evidence>
<reference evidence="2 3" key="1">
    <citation type="submission" date="2016-02" db="EMBL/GenBank/DDBJ databases">
        <title>Genome sequence of Halalkalicoccus paucihalophilus DSM 24557.</title>
        <authorList>
            <person name="Poehlein A."/>
            <person name="Daniel R."/>
        </authorList>
    </citation>
    <scope>NUCLEOTIDE SEQUENCE [LARGE SCALE GENOMIC DNA]</scope>
    <source>
        <strain evidence="2 3">DSM 24557</strain>
    </source>
</reference>
<sequence length="214" mass="23664">MTFSDILGLSKSQERFLAWSLQFALGGLVVYGLVTLHVAMAANAGLALAVTFLPAVLRREYGYSMDAGLVLLITIAVVLHVLGSLGPYRWFSWYDEVTHTVSAILVAGIGYAVLRAFECHSSEIDVPSKFRVVFILVFVLAFGVIWEVFEFGAVWLSQILGISSPVRVFGIDDIVTDMVFNTVGALIVAIWGTGYFADFVPFLRRWIRSNDDEQ</sequence>
<feature type="transmembrane region" description="Helical" evidence="1">
    <location>
        <begin position="134"/>
        <end position="158"/>
    </location>
</feature>
<evidence type="ECO:0000313" key="3">
    <source>
        <dbReference type="Proteomes" id="UP000075321"/>
    </source>
</evidence>
<dbReference type="OrthoDB" id="313603at2157"/>
<keyword evidence="1" id="KW-0812">Transmembrane</keyword>
<name>A0A151AAZ3_9EURY</name>
<protein>
    <submittedName>
        <fullName evidence="2">Uncharacterized protein</fullName>
    </submittedName>
</protein>
<dbReference type="EMBL" id="LTAZ01000012">
    <property type="protein sequence ID" value="KYH24868.1"/>
    <property type="molecule type" value="Genomic_DNA"/>
</dbReference>
<feature type="transmembrane region" description="Helical" evidence="1">
    <location>
        <begin position="40"/>
        <end position="57"/>
    </location>
</feature>